<keyword evidence="5" id="KW-0949">S-adenosyl-L-methionine</keyword>
<dbReference type="EMBL" id="AFYH01232993">
    <property type="status" value="NOT_ANNOTATED_CDS"/>
    <property type="molecule type" value="Genomic_DNA"/>
</dbReference>
<reference evidence="15" key="3">
    <citation type="submission" date="2025-09" db="UniProtKB">
        <authorList>
            <consortium name="Ensembl"/>
        </authorList>
    </citation>
    <scope>IDENTIFICATION</scope>
</reference>
<comment type="function">
    <text evidence="9">S-adenosyl-L-methionine-dependent 2'-O-ribose methyltransferase that catalyzes the formation of 2'-O-methylguanosine at position 18 (Gm18) in a subset of tRNA. Selectively mediates Gm18 methylation of tRNAGln-TTG/CTG and tRNASer-TGA/GCT. Gm18 modification can enhance the stability of modified tRNAs.</text>
</comment>
<evidence type="ECO:0000256" key="10">
    <source>
        <dbReference type="ARBA" id="ARBA00093594"/>
    </source>
</evidence>
<dbReference type="OMA" id="ANIPRCK"/>
<evidence type="ECO:0000313" key="15">
    <source>
        <dbReference type="Ensembl" id="ENSLACP00000004878.1"/>
    </source>
</evidence>
<keyword evidence="7" id="KW-0007">Acetylation</keyword>
<dbReference type="InterPro" id="IPR056921">
    <property type="entry name" value="TARBP1_dom"/>
</dbReference>
<dbReference type="EMBL" id="AFYH01232997">
    <property type="status" value="NOT_ANNOTATED_CDS"/>
    <property type="molecule type" value="Genomic_DNA"/>
</dbReference>
<dbReference type="InterPro" id="IPR029026">
    <property type="entry name" value="tRNA_m1G_MTases_N"/>
</dbReference>
<keyword evidence="6" id="KW-0694">RNA-binding</keyword>
<dbReference type="GO" id="GO:0003723">
    <property type="term" value="F:RNA binding"/>
    <property type="evidence" value="ECO:0007669"/>
    <property type="project" value="UniProtKB-KW"/>
</dbReference>
<reference evidence="16" key="1">
    <citation type="submission" date="2011-08" db="EMBL/GenBank/DDBJ databases">
        <title>The draft genome of Latimeria chalumnae.</title>
        <authorList>
            <person name="Di Palma F."/>
            <person name="Alfoldi J."/>
            <person name="Johnson J."/>
            <person name="Berlin A."/>
            <person name="Gnerre S."/>
            <person name="Jaffe D."/>
            <person name="MacCallum I."/>
            <person name="Young S."/>
            <person name="Walker B.J."/>
            <person name="Lander E."/>
            <person name="Lindblad-Toh K."/>
        </authorList>
    </citation>
    <scope>NUCLEOTIDE SEQUENCE [LARGE SCALE GENOMIC DNA]</scope>
    <source>
        <strain evidence="16">Wild caught</strain>
    </source>
</reference>
<dbReference type="PANTHER" id="PTHR12029:SF11">
    <property type="entry name" value="METHYLTRANSFERASE TARBP1-RELATED"/>
    <property type="match status" value="1"/>
</dbReference>
<comment type="similarity">
    <text evidence="1">Belongs to the class IV-like SAM-binding methyltransferase superfamily. RNA methyltransferase TrmH family.</text>
</comment>
<comment type="catalytic activity">
    <reaction evidence="8">
        <text>guanosine(18) in tRNA + S-adenosyl-L-methionine = 2'-O-methylguanosine(18) in tRNA + S-adenosyl-L-homocysteine + H(+)</text>
        <dbReference type="Rhea" id="RHEA:20077"/>
        <dbReference type="Rhea" id="RHEA-COMP:10190"/>
        <dbReference type="Rhea" id="RHEA-COMP:10192"/>
        <dbReference type="ChEBI" id="CHEBI:15378"/>
        <dbReference type="ChEBI" id="CHEBI:57856"/>
        <dbReference type="ChEBI" id="CHEBI:59789"/>
        <dbReference type="ChEBI" id="CHEBI:74269"/>
        <dbReference type="ChEBI" id="CHEBI:74445"/>
        <dbReference type="EC" id="2.1.1.34"/>
    </reaction>
    <physiologicalReaction direction="left-to-right" evidence="8">
        <dbReference type="Rhea" id="RHEA:20078"/>
    </physiologicalReaction>
</comment>
<keyword evidence="16" id="KW-1185">Reference proteome</keyword>
<dbReference type="eggNOG" id="KOG0839">
    <property type="taxonomic scope" value="Eukaryota"/>
</dbReference>
<evidence type="ECO:0000259" key="14">
    <source>
        <dbReference type="Pfam" id="PF25050"/>
    </source>
</evidence>
<evidence type="ECO:0000256" key="9">
    <source>
        <dbReference type="ARBA" id="ARBA00093361"/>
    </source>
</evidence>
<proteinExistence type="inferred from homology"/>
<dbReference type="SUPFAM" id="SSF48371">
    <property type="entry name" value="ARM repeat"/>
    <property type="match status" value="1"/>
</dbReference>
<dbReference type="PANTHER" id="PTHR12029">
    <property type="entry name" value="RNA METHYLTRANSFERASE"/>
    <property type="match status" value="1"/>
</dbReference>
<dbReference type="InParanoid" id="H3A5F7"/>
<dbReference type="InterPro" id="IPR016024">
    <property type="entry name" value="ARM-type_fold"/>
</dbReference>
<dbReference type="EMBL" id="AFYH01232994">
    <property type="status" value="NOT_ANNOTATED_CDS"/>
    <property type="molecule type" value="Genomic_DNA"/>
</dbReference>
<accession>H3A5F7</accession>
<dbReference type="GO" id="GO:0141100">
    <property type="term" value="F:tRNA (guanine(18)-2'-O)-methyltransferase activity"/>
    <property type="evidence" value="ECO:0007669"/>
    <property type="project" value="UniProtKB-EC"/>
</dbReference>
<dbReference type="InterPro" id="IPR029028">
    <property type="entry name" value="Alpha/beta_knot_MTases"/>
</dbReference>
<dbReference type="EC" id="2.1.1.34" evidence="10"/>
<dbReference type="FunCoup" id="H3A5F7">
    <property type="interactions" value="1971"/>
</dbReference>
<dbReference type="STRING" id="7897.ENSLACP00000004878"/>
<dbReference type="PROSITE" id="PS51624">
    <property type="entry name" value="SAM_MT_TRMH_2"/>
    <property type="match status" value="1"/>
</dbReference>
<dbReference type="EMBL" id="AFYH01232992">
    <property type="status" value="NOT_ANNOTATED_CDS"/>
    <property type="molecule type" value="Genomic_DNA"/>
</dbReference>
<dbReference type="EMBL" id="AFYH01232990">
    <property type="status" value="NOT_ANNOTATED_CDS"/>
    <property type="molecule type" value="Genomic_DNA"/>
</dbReference>
<dbReference type="CDD" id="cd18091">
    <property type="entry name" value="SpoU-like_TRM3-like"/>
    <property type="match status" value="1"/>
</dbReference>
<evidence type="ECO:0000256" key="5">
    <source>
        <dbReference type="ARBA" id="ARBA00022691"/>
    </source>
</evidence>
<reference evidence="15" key="2">
    <citation type="submission" date="2025-08" db="UniProtKB">
        <authorList>
            <consortium name="Ensembl"/>
        </authorList>
    </citation>
    <scope>IDENTIFICATION</scope>
</reference>
<gene>
    <name evidence="15" type="primary">TARBP1</name>
</gene>
<feature type="domain" description="tRNA/rRNA methyltransferase SpoU type" evidence="13">
    <location>
        <begin position="1482"/>
        <end position="1623"/>
    </location>
</feature>
<dbReference type="HOGENOM" id="CLU_002618_1_0_1"/>
<dbReference type="EMBL" id="AFYH01232991">
    <property type="status" value="NOT_ANNOTATED_CDS"/>
    <property type="molecule type" value="Genomic_DNA"/>
</dbReference>
<dbReference type="Ensembl" id="ENSLACT00000004921.1">
    <property type="protein sequence ID" value="ENSLACP00000004878.1"/>
    <property type="gene ID" value="ENSLACG00000004337.1"/>
</dbReference>
<evidence type="ECO:0000313" key="16">
    <source>
        <dbReference type="Proteomes" id="UP000008672"/>
    </source>
</evidence>
<dbReference type="EMBL" id="AFYH01232996">
    <property type="status" value="NOT_ANNOTATED_CDS"/>
    <property type="molecule type" value="Genomic_DNA"/>
</dbReference>
<dbReference type="Pfam" id="PF00588">
    <property type="entry name" value="SpoU_methylase"/>
    <property type="match status" value="1"/>
</dbReference>
<dbReference type="Gene3D" id="3.40.1280.10">
    <property type="match status" value="1"/>
</dbReference>
<dbReference type="Pfam" id="PF25050">
    <property type="entry name" value="TARBP1"/>
    <property type="match status" value="1"/>
</dbReference>
<dbReference type="InterPro" id="IPR011989">
    <property type="entry name" value="ARM-like"/>
</dbReference>
<keyword evidence="4" id="KW-0808">Transferase</keyword>
<dbReference type="Proteomes" id="UP000008672">
    <property type="component" value="Unassembled WGS sequence"/>
</dbReference>
<feature type="domain" description="TARBP1" evidence="14">
    <location>
        <begin position="287"/>
        <end position="372"/>
    </location>
</feature>
<organism evidence="15 16">
    <name type="scientific">Latimeria chalumnae</name>
    <name type="common">Coelacanth</name>
    <dbReference type="NCBI Taxonomy" id="7897"/>
    <lineage>
        <taxon>Eukaryota</taxon>
        <taxon>Metazoa</taxon>
        <taxon>Chordata</taxon>
        <taxon>Craniata</taxon>
        <taxon>Vertebrata</taxon>
        <taxon>Euteleostomi</taxon>
        <taxon>Coelacanthiformes</taxon>
        <taxon>Coelacanthidae</taxon>
        <taxon>Latimeria</taxon>
    </lineage>
</organism>
<evidence type="ECO:0000256" key="8">
    <source>
        <dbReference type="ARBA" id="ARBA00093266"/>
    </source>
</evidence>
<dbReference type="EMBL" id="AFYH01232989">
    <property type="status" value="NOT_ANNOTATED_CDS"/>
    <property type="molecule type" value="Genomic_DNA"/>
</dbReference>
<evidence type="ECO:0000256" key="2">
    <source>
        <dbReference type="ARBA" id="ARBA00011407"/>
    </source>
</evidence>
<dbReference type="InterPro" id="IPR025806">
    <property type="entry name" value="TARBP1"/>
</dbReference>
<evidence type="ECO:0000256" key="4">
    <source>
        <dbReference type="ARBA" id="ARBA00022679"/>
    </source>
</evidence>
<dbReference type="SUPFAM" id="SSF75217">
    <property type="entry name" value="alpha/beta knot"/>
    <property type="match status" value="1"/>
</dbReference>
<evidence type="ECO:0000256" key="1">
    <source>
        <dbReference type="ARBA" id="ARBA00007228"/>
    </source>
</evidence>
<evidence type="ECO:0000256" key="6">
    <source>
        <dbReference type="ARBA" id="ARBA00022884"/>
    </source>
</evidence>
<dbReference type="Gene3D" id="1.25.10.10">
    <property type="entry name" value="Leucine-rich Repeat Variant"/>
    <property type="match status" value="1"/>
</dbReference>
<dbReference type="InterPro" id="IPR044748">
    <property type="entry name" value="Trm3/TARBP1_C"/>
</dbReference>
<dbReference type="FunFam" id="3.40.1280.10:FF:000010">
    <property type="entry name" value="probable methyltransferase TARBP1"/>
    <property type="match status" value="1"/>
</dbReference>
<dbReference type="EMBL" id="AFYH01232995">
    <property type="status" value="NOT_ANNOTATED_CDS"/>
    <property type="molecule type" value="Genomic_DNA"/>
</dbReference>
<evidence type="ECO:0000256" key="7">
    <source>
        <dbReference type="ARBA" id="ARBA00022990"/>
    </source>
</evidence>
<evidence type="ECO:0000256" key="11">
    <source>
        <dbReference type="ARBA" id="ARBA00093636"/>
    </source>
</evidence>
<dbReference type="InterPro" id="IPR045330">
    <property type="entry name" value="TRM3/TARBP1"/>
</dbReference>
<protein>
    <recommendedName>
        <fullName evidence="11">tRNA (guanosine(18)-2'-O)-methyltransferase TARBP1</fullName>
        <ecNumber evidence="10">2.1.1.34</ecNumber>
    </recommendedName>
    <alternativeName>
        <fullName evidence="12">TAR RNA-binding protein 1</fullName>
    </alternativeName>
</protein>
<name>H3A5F7_LATCH</name>
<dbReference type="GO" id="GO:0030488">
    <property type="term" value="P:tRNA methylation"/>
    <property type="evidence" value="ECO:0007669"/>
    <property type="project" value="InterPro"/>
</dbReference>
<evidence type="ECO:0000259" key="13">
    <source>
        <dbReference type="Pfam" id="PF00588"/>
    </source>
</evidence>
<comment type="subunit">
    <text evidence="2">Monomer and homodimer.</text>
</comment>
<evidence type="ECO:0000256" key="3">
    <source>
        <dbReference type="ARBA" id="ARBA00022603"/>
    </source>
</evidence>
<evidence type="ECO:0000256" key="12">
    <source>
        <dbReference type="ARBA" id="ARBA00093656"/>
    </source>
</evidence>
<dbReference type="Bgee" id="ENSLACG00000004337">
    <property type="expression patterns" value="Expressed in chordate pharynx and 4 other cell types or tissues"/>
</dbReference>
<sequence length="1639" mass="183442">MNCTLADLLVAGCKDICALLDELCWDGESEALPEQEKVEAIRLLIQRFQHRQSGSGRTAASEVPAAFRAKLGDIALKLCLPLLQRVKGPRGEGGSRAPLASAVCRLLACCAGSCGGGGGGGEAIQKVVAWAVAELLSGCEEASRGVLGAGGVEADLPVQVLASVVPGLSPAEDSALLGAAAAAGVATLKTGSDGAAAKVLSRLLPALLEKDEPQALAAAEGLWGEISAWRRRQRGSSAAVCRTVMCLSALSRYWLPAEARLGVFDLRPSAEFWEIVQLGLKHKDGICRKRAMYLLKGAVSASETLRDNIRSSQENENAQSLFWWSPEKNEILVNFWENYVLIMETLEENQVHVVRPVLPKINKLMEAALPDNESRPQFHMSWFTCIYKRMFDSENRAIIKEGVGHFLDLSVMKNSSISQEFAEFIVGPLMDALSDSSLYSRSAEQLMGSCPSLGVKLQRFFLTFVTSLPEESQGAFLLQLVHNLASRHWSSIPLVMICQALAHIPPCKAWGAEGLHVIRNVLQCTMITHHVLLRGAAQCFLLKTAMNLTDVERVTFPDVASFLMSLRTEESLCRGTILWTELCEWLHVNDRCFSPKDADAAQLGKSELNAFVQELIKTYLEVPVVQEPGSNVPNSDLFEAALVAKMILLAADVEERTKTKKVVEITDPSALSCFLSPLLDALRKLSTHAYLPTAKIDKSLRLLLKLLQMCSTSSATVSPDKVMIELQEPILSTAPEILEYMLRRLMGELYSVSDLAHSNLYIAIMTELVNLHIRVGWKRGFCIYGFVSALTEASIHNLLKNKDEQEPDLATQIQKVVSMASLAWICEIEDQTRELQLDSLDSMKKLIEFISSAQCNQILRKPKYSEESVFIAPLRPSLDFSEEAAVASKGWGKVVARFVQDQWVCLHFIVKKFSKFISSSAAQNPEHPTLPLAVLQRPVEMLQFALDALSILPSDHVLPVVHCMKILVPKVLEPAESLCVKAIDLSWKVILSLGNNQLYFWSTLEAFINFAFDHKLLSVDINKRRGIFAKLNEISRKIIEMSDTKTGMFNLLINHCCQLWMPTALKGEHHLEDHLTSARNYLEIFTEACIFGPVFRRDQRRIIQDVHTYIENLGEHCAANVAIKSSSRDDQYVRIYAIDFLCCLDGSNQIHKMFIQDLVIQLLNKDRHITNAKVRYYGNSLQHRVKNRIWQTLLLLVPKLDQDFVKEVLERIHQAGFANNQPSVKYLIEWVLILIMHRYPQFLDLFWECFTHDEDKLKTSICTFLSVLAHVEIILQNTLDKKQVLKKALDIVLPWCFHHNFNVRLYALVALKKVWIVCKRVCEDDFTALVPVIESSLKQLESMQGTGNAKRNWLRIQGHFFFGVFQPLKDFSLETIFCTFPNLSGLAEEESIPVWKLSKFIGISASSAALLNNSRRELQNLQNLSDWVQQDRGSCLSEEGNQVDWTDVQKKIIPWKNTFPDLDPELIYQERAAKLGKSSNGLIVVASLIDKETNLGGLCRTSEIFGASALVVGNICSVSDKQFQSLSVSAEQWLPVIEVKPSQLVEYLEKKKTEGYTIVGVEQTANSQDLSKYCFPEKTLLLLGNEREGIPVNLIHHLDVCVEIPQQGIIRSLNVHVSGALLIWEYTRQQIMKQNCHTN</sequence>
<dbReference type="GeneTree" id="ENSGT00390000003939"/>
<keyword evidence="3" id="KW-0489">Methyltransferase</keyword>
<dbReference type="InterPro" id="IPR001537">
    <property type="entry name" value="SpoU_MeTrfase"/>
</dbReference>